<sequence>MAVCMDGGRRRGHGDACKTEGNRRPESCSTLFDMHHLHYMQCCMVVAYKLYTGATGLHHLDQAQATYSFQGTQGRDMCKLGLDMGLVLAQLDGPMVDCNIVRAGGGAASSPPHRQRGVHLPFHATLLARSSATSPRLLPPDPRGRLVFLGRAASFVPLPSASSRFGGGELDRVFDNPGLFKNSRLVASRKGRLVVELRRP</sequence>
<feature type="compositionally biased region" description="Basic and acidic residues" evidence="1">
    <location>
        <begin position="7"/>
        <end position="20"/>
    </location>
</feature>
<protein>
    <submittedName>
        <fullName evidence="2">Uncharacterized protein</fullName>
    </submittedName>
</protein>
<dbReference type="AlphaFoldDB" id="B8AXB7"/>
<name>B8AXB7_ORYSI</name>
<proteinExistence type="predicted"/>
<evidence type="ECO:0000313" key="2">
    <source>
        <dbReference type="EMBL" id="EEC78415.1"/>
    </source>
</evidence>
<evidence type="ECO:0000256" key="1">
    <source>
        <dbReference type="SAM" id="MobiDB-lite"/>
    </source>
</evidence>
<feature type="region of interest" description="Disordered" evidence="1">
    <location>
        <begin position="1"/>
        <end position="20"/>
    </location>
</feature>
<dbReference type="Gramene" id="BGIOSGA018924-TA">
    <property type="protein sequence ID" value="BGIOSGA018924-PA"/>
    <property type="gene ID" value="BGIOSGA018924"/>
</dbReference>
<organism evidence="2 3">
    <name type="scientific">Oryza sativa subsp. indica</name>
    <name type="common">Rice</name>
    <dbReference type="NCBI Taxonomy" id="39946"/>
    <lineage>
        <taxon>Eukaryota</taxon>
        <taxon>Viridiplantae</taxon>
        <taxon>Streptophyta</taxon>
        <taxon>Embryophyta</taxon>
        <taxon>Tracheophyta</taxon>
        <taxon>Spermatophyta</taxon>
        <taxon>Magnoliopsida</taxon>
        <taxon>Liliopsida</taxon>
        <taxon>Poales</taxon>
        <taxon>Poaceae</taxon>
        <taxon>BOP clade</taxon>
        <taxon>Oryzoideae</taxon>
        <taxon>Oryzeae</taxon>
        <taxon>Oryzinae</taxon>
        <taxon>Oryza</taxon>
        <taxon>Oryza sativa</taxon>
    </lineage>
</organism>
<accession>B8AXB7</accession>
<dbReference type="HOGENOM" id="CLU_1368175_0_0_1"/>
<keyword evidence="3" id="KW-1185">Reference proteome</keyword>
<dbReference type="EMBL" id="CM000130">
    <property type="protein sequence ID" value="EEC78415.1"/>
    <property type="molecule type" value="Genomic_DNA"/>
</dbReference>
<dbReference type="Proteomes" id="UP000007015">
    <property type="component" value="Chromosome 5"/>
</dbReference>
<evidence type="ECO:0000313" key="3">
    <source>
        <dbReference type="Proteomes" id="UP000007015"/>
    </source>
</evidence>
<gene>
    <name evidence="2" type="ORF">OsI_18224</name>
</gene>
<reference evidence="2 3" key="1">
    <citation type="journal article" date="2005" name="PLoS Biol.">
        <title>The genomes of Oryza sativa: a history of duplications.</title>
        <authorList>
            <person name="Yu J."/>
            <person name="Wang J."/>
            <person name="Lin W."/>
            <person name="Li S."/>
            <person name="Li H."/>
            <person name="Zhou J."/>
            <person name="Ni P."/>
            <person name="Dong W."/>
            <person name="Hu S."/>
            <person name="Zeng C."/>
            <person name="Zhang J."/>
            <person name="Zhang Y."/>
            <person name="Li R."/>
            <person name="Xu Z."/>
            <person name="Li S."/>
            <person name="Li X."/>
            <person name="Zheng H."/>
            <person name="Cong L."/>
            <person name="Lin L."/>
            <person name="Yin J."/>
            <person name="Geng J."/>
            <person name="Li G."/>
            <person name="Shi J."/>
            <person name="Liu J."/>
            <person name="Lv H."/>
            <person name="Li J."/>
            <person name="Wang J."/>
            <person name="Deng Y."/>
            <person name="Ran L."/>
            <person name="Shi X."/>
            <person name="Wang X."/>
            <person name="Wu Q."/>
            <person name="Li C."/>
            <person name="Ren X."/>
            <person name="Wang J."/>
            <person name="Wang X."/>
            <person name="Li D."/>
            <person name="Liu D."/>
            <person name="Zhang X."/>
            <person name="Ji Z."/>
            <person name="Zhao W."/>
            <person name="Sun Y."/>
            <person name="Zhang Z."/>
            <person name="Bao J."/>
            <person name="Han Y."/>
            <person name="Dong L."/>
            <person name="Ji J."/>
            <person name="Chen P."/>
            <person name="Wu S."/>
            <person name="Liu J."/>
            <person name="Xiao Y."/>
            <person name="Bu D."/>
            <person name="Tan J."/>
            <person name="Yang L."/>
            <person name="Ye C."/>
            <person name="Zhang J."/>
            <person name="Xu J."/>
            <person name="Zhou Y."/>
            <person name="Yu Y."/>
            <person name="Zhang B."/>
            <person name="Zhuang S."/>
            <person name="Wei H."/>
            <person name="Liu B."/>
            <person name="Lei M."/>
            <person name="Yu H."/>
            <person name="Li Y."/>
            <person name="Xu H."/>
            <person name="Wei S."/>
            <person name="He X."/>
            <person name="Fang L."/>
            <person name="Zhang Z."/>
            <person name="Zhang Y."/>
            <person name="Huang X."/>
            <person name="Su Z."/>
            <person name="Tong W."/>
            <person name="Li J."/>
            <person name="Tong Z."/>
            <person name="Li S."/>
            <person name="Ye J."/>
            <person name="Wang L."/>
            <person name="Fang L."/>
            <person name="Lei T."/>
            <person name="Chen C."/>
            <person name="Chen H."/>
            <person name="Xu Z."/>
            <person name="Li H."/>
            <person name="Huang H."/>
            <person name="Zhang F."/>
            <person name="Xu H."/>
            <person name="Li N."/>
            <person name="Zhao C."/>
            <person name="Li S."/>
            <person name="Dong L."/>
            <person name="Huang Y."/>
            <person name="Li L."/>
            <person name="Xi Y."/>
            <person name="Qi Q."/>
            <person name="Li W."/>
            <person name="Zhang B."/>
            <person name="Hu W."/>
            <person name="Zhang Y."/>
            <person name="Tian X."/>
            <person name="Jiao Y."/>
            <person name="Liang X."/>
            <person name="Jin J."/>
            <person name="Gao L."/>
            <person name="Zheng W."/>
            <person name="Hao B."/>
            <person name="Liu S."/>
            <person name="Wang W."/>
            <person name="Yuan L."/>
            <person name="Cao M."/>
            <person name="McDermott J."/>
            <person name="Samudrala R."/>
            <person name="Wang J."/>
            <person name="Wong G.K."/>
            <person name="Yang H."/>
        </authorList>
    </citation>
    <scope>NUCLEOTIDE SEQUENCE [LARGE SCALE GENOMIC DNA]</scope>
    <source>
        <strain evidence="3">cv. 93-11</strain>
    </source>
</reference>